<dbReference type="Proteomes" id="UP000235881">
    <property type="component" value="Unassembled WGS sequence"/>
</dbReference>
<keyword evidence="5 10" id="KW-0812">Transmembrane</keyword>
<dbReference type="GO" id="GO:0042910">
    <property type="term" value="F:xenobiotic transmembrane transporter activity"/>
    <property type="evidence" value="ECO:0007669"/>
    <property type="project" value="InterPro"/>
</dbReference>
<feature type="transmembrane region" description="Helical" evidence="10">
    <location>
        <begin position="354"/>
        <end position="371"/>
    </location>
</feature>
<feature type="transmembrane region" description="Helical" evidence="10">
    <location>
        <begin position="135"/>
        <end position="155"/>
    </location>
</feature>
<comment type="caution">
    <text evidence="11">The sequence shown here is derived from an EMBL/GenBank/DDBJ whole genome shotgun (WGS) entry which is preliminary data.</text>
</comment>
<evidence type="ECO:0000256" key="9">
    <source>
        <dbReference type="ARBA" id="ARBA00031636"/>
    </source>
</evidence>
<accession>A0A8E2U1D1</accession>
<dbReference type="EMBL" id="POUK01000003">
    <property type="protein sequence ID" value="PNF76555.1"/>
    <property type="molecule type" value="Genomic_DNA"/>
</dbReference>
<evidence type="ECO:0000313" key="11">
    <source>
        <dbReference type="EMBL" id="PNF76555.1"/>
    </source>
</evidence>
<feature type="transmembrane region" description="Helical" evidence="10">
    <location>
        <begin position="237"/>
        <end position="269"/>
    </location>
</feature>
<keyword evidence="7" id="KW-0406">Ion transport</keyword>
<evidence type="ECO:0000256" key="7">
    <source>
        <dbReference type="ARBA" id="ARBA00023065"/>
    </source>
</evidence>
<dbReference type="InterPro" id="IPR050222">
    <property type="entry name" value="MATE_MdtK"/>
</dbReference>
<protein>
    <recommendedName>
        <fullName evidence="9">Multidrug-efflux transporter</fullName>
    </recommendedName>
</protein>
<name>A0A8E2U1D1_9GAMM</name>
<feature type="transmembrane region" description="Helical" evidence="10">
    <location>
        <begin position="192"/>
        <end position="217"/>
    </location>
</feature>
<reference evidence="11 12" key="1">
    <citation type="submission" date="2018-01" db="EMBL/GenBank/DDBJ databases">
        <title>Denitrification phenotypes of diverse strains of Pseudomonas stutzeri.</title>
        <authorList>
            <person name="Milligan D.A."/>
            <person name="Bergaust L."/>
            <person name="Bakken L.R."/>
            <person name="Frostegard A."/>
        </authorList>
    </citation>
    <scope>NUCLEOTIDE SEQUENCE [LARGE SCALE GENOMIC DNA]</scope>
    <source>
        <strain evidence="11 12">DSM 50238</strain>
    </source>
</reference>
<keyword evidence="4" id="KW-1003">Cell membrane</keyword>
<keyword evidence="8 10" id="KW-0472">Membrane</keyword>
<feature type="transmembrane region" description="Helical" evidence="10">
    <location>
        <begin position="316"/>
        <end position="342"/>
    </location>
</feature>
<evidence type="ECO:0000256" key="8">
    <source>
        <dbReference type="ARBA" id="ARBA00023136"/>
    </source>
</evidence>
<feature type="transmembrane region" description="Helical" evidence="10">
    <location>
        <begin position="281"/>
        <end position="304"/>
    </location>
</feature>
<feature type="transmembrane region" description="Helical" evidence="10">
    <location>
        <begin position="167"/>
        <end position="186"/>
    </location>
</feature>
<evidence type="ECO:0000256" key="2">
    <source>
        <dbReference type="ARBA" id="ARBA00022448"/>
    </source>
</evidence>
<gene>
    <name evidence="11" type="ORF">CXK95_09055</name>
</gene>
<keyword evidence="12" id="KW-1185">Reference proteome</keyword>
<evidence type="ECO:0000256" key="1">
    <source>
        <dbReference type="ARBA" id="ARBA00004429"/>
    </source>
</evidence>
<dbReference type="AlphaFoldDB" id="A0A8E2U1D1"/>
<sequence length="463" mass="49069">MPSESRAGRVRTELRTLFALALPMMIAQLANTAMGFVDTVMAGRVSAHDLAAVALGNSIWVPVFLFLTGVILATTPNVAQRFGAGRHGEIGPLVRQALWMGGGLGSLCAVLMWNAEPMLHWMNVEAALIDPSMGYLRAVACGFPAIGLYQVLRCYSDGLGHSRPSMVVGVLGLLLNIPLNYIFIYGKLGAPALGGVGCGVATSLVMLFMLLAMLFWVRRAAPYRPSRLFAHFEWPRWPVLSPLLAVGLPIGIAVFAEASIFSVIALLIGALGATVVAGHQIALNFTSLIFMIPLSLGMAVTVRVGQALGRSAPRDARFAAGVGVGTGLVYACFSATAMLLFAVPIARIYTPDPAVIAVASGLFFYAALFQFSDVVQVTAAGALRGYQDTRMTMIFTLFAYWGIGLPIGYVLGLTDHFGPASGPGGLWQGLIAGLSCAAFLLSIRLARSARRAIRLQRARPAQA</sequence>
<feature type="transmembrane region" description="Helical" evidence="10">
    <location>
        <begin position="392"/>
        <end position="413"/>
    </location>
</feature>
<evidence type="ECO:0000256" key="6">
    <source>
        <dbReference type="ARBA" id="ARBA00022989"/>
    </source>
</evidence>
<dbReference type="PIRSF" id="PIRSF006603">
    <property type="entry name" value="DinF"/>
    <property type="match status" value="1"/>
</dbReference>
<dbReference type="RefSeq" id="WP_037019706.1">
    <property type="nucleotide sequence ID" value="NZ_CP065721.1"/>
</dbReference>
<evidence type="ECO:0000313" key="12">
    <source>
        <dbReference type="Proteomes" id="UP000235881"/>
    </source>
</evidence>
<evidence type="ECO:0000256" key="5">
    <source>
        <dbReference type="ARBA" id="ARBA00022692"/>
    </source>
</evidence>
<keyword evidence="6 10" id="KW-1133">Transmembrane helix</keyword>
<feature type="transmembrane region" description="Helical" evidence="10">
    <location>
        <begin position="97"/>
        <end position="115"/>
    </location>
</feature>
<evidence type="ECO:0000256" key="3">
    <source>
        <dbReference type="ARBA" id="ARBA00022449"/>
    </source>
</evidence>
<dbReference type="InterPro" id="IPR048279">
    <property type="entry name" value="MdtK-like"/>
</dbReference>
<dbReference type="CDD" id="cd13131">
    <property type="entry name" value="MATE_NorM_like"/>
    <property type="match status" value="1"/>
</dbReference>
<comment type="subcellular location">
    <subcellularLocation>
        <location evidence="1">Cell inner membrane</location>
        <topology evidence="1">Multi-pass membrane protein</topology>
    </subcellularLocation>
</comment>
<dbReference type="GO" id="GO:0005886">
    <property type="term" value="C:plasma membrane"/>
    <property type="evidence" value="ECO:0007669"/>
    <property type="project" value="UniProtKB-SubCell"/>
</dbReference>
<organism evidence="11 12">
    <name type="scientific">Stutzerimonas degradans</name>
    <dbReference type="NCBI Taxonomy" id="2968968"/>
    <lineage>
        <taxon>Bacteria</taxon>
        <taxon>Pseudomonadati</taxon>
        <taxon>Pseudomonadota</taxon>
        <taxon>Gammaproteobacteria</taxon>
        <taxon>Pseudomonadales</taxon>
        <taxon>Pseudomonadaceae</taxon>
        <taxon>Stutzerimonas</taxon>
    </lineage>
</organism>
<dbReference type="InterPro" id="IPR002528">
    <property type="entry name" value="MATE_fam"/>
</dbReference>
<dbReference type="GO" id="GO:0006811">
    <property type="term" value="P:monoatomic ion transport"/>
    <property type="evidence" value="ECO:0007669"/>
    <property type="project" value="UniProtKB-KW"/>
</dbReference>
<feature type="transmembrane region" description="Helical" evidence="10">
    <location>
        <begin position="425"/>
        <end position="446"/>
    </location>
</feature>
<keyword evidence="3" id="KW-0050">Antiport</keyword>
<dbReference type="PANTHER" id="PTHR43298">
    <property type="entry name" value="MULTIDRUG RESISTANCE PROTEIN NORM-RELATED"/>
    <property type="match status" value="1"/>
</dbReference>
<dbReference type="NCBIfam" id="TIGR00797">
    <property type="entry name" value="matE"/>
    <property type="match status" value="1"/>
</dbReference>
<feature type="transmembrane region" description="Helical" evidence="10">
    <location>
        <begin position="59"/>
        <end position="76"/>
    </location>
</feature>
<dbReference type="Pfam" id="PF01554">
    <property type="entry name" value="MatE"/>
    <property type="match status" value="2"/>
</dbReference>
<evidence type="ECO:0000256" key="10">
    <source>
        <dbReference type="SAM" id="Phobius"/>
    </source>
</evidence>
<proteinExistence type="predicted"/>
<dbReference type="GO" id="GO:0015297">
    <property type="term" value="F:antiporter activity"/>
    <property type="evidence" value="ECO:0007669"/>
    <property type="project" value="UniProtKB-KW"/>
</dbReference>
<keyword evidence="2" id="KW-0813">Transport</keyword>
<dbReference type="PANTHER" id="PTHR43298:SF2">
    <property type="entry name" value="FMN_FAD EXPORTER YEEO-RELATED"/>
    <property type="match status" value="1"/>
</dbReference>
<evidence type="ECO:0000256" key="4">
    <source>
        <dbReference type="ARBA" id="ARBA00022475"/>
    </source>
</evidence>